<dbReference type="EMBL" id="STFF01000006">
    <property type="protein sequence ID" value="THU35936.1"/>
    <property type="molecule type" value="Genomic_DNA"/>
</dbReference>
<name>A0A4V4H0B2_9BACT</name>
<sequence length="161" mass="18787">MCETYAGQLQDQDVVAFAIFYHDIIYNVLRKDNEPRSAQLAVKRLQALGIPPEKTAQVKIFIEATQTHTVTGTVQNPADLQLFLDFDMSILGADWEAYAEYTRQVRREYRIYPDKLYYPGRKQFLQHCLQAEFIFQTQLFRDLYEAKARANMTREASGKHL</sequence>
<dbReference type="Proteomes" id="UP000306918">
    <property type="component" value="Unassembled WGS sequence"/>
</dbReference>
<dbReference type="PIRSF" id="PIRSF035170">
    <property type="entry name" value="HD_phosphohydro"/>
    <property type="match status" value="1"/>
</dbReference>
<dbReference type="RefSeq" id="WP_136579177.1">
    <property type="nucleotide sequence ID" value="NZ_STFF01000006.1"/>
</dbReference>
<evidence type="ECO:0000313" key="1">
    <source>
        <dbReference type="EMBL" id="THU35936.1"/>
    </source>
</evidence>
<evidence type="ECO:0008006" key="3">
    <source>
        <dbReference type="Google" id="ProtNLM"/>
    </source>
</evidence>
<accession>A0A4V4H0B2</accession>
<dbReference type="SUPFAM" id="SSF109604">
    <property type="entry name" value="HD-domain/PDEase-like"/>
    <property type="match status" value="1"/>
</dbReference>
<dbReference type="PANTHER" id="PTHR21174">
    <property type="match status" value="1"/>
</dbReference>
<evidence type="ECO:0000313" key="2">
    <source>
        <dbReference type="Proteomes" id="UP000306918"/>
    </source>
</evidence>
<organism evidence="1 2">
    <name type="scientific">Niastella caeni</name>
    <dbReference type="NCBI Taxonomy" id="2569763"/>
    <lineage>
        <taxon>Bacteria</taxon>
        <taxon>Pseudomonadati</taxon>
        <taxon>Bacteroidota</taxon>
        <taxon>Chitinophagia</taxon>
        <taxon>Chitinophagales</taxon>
        <taxon>Chitinophagaceae</taxon>
        <taxon>Niastella</taxon>
    </lineage>
</organism>
<proteinExistence type="predicted"/>
<reference evidence="1 2" key="1">
    <citation type="submission" date="2019-04" db="EMBL/GenBank/DDBJ databases">
        <title>Niastella caeni sp. nov., isolated from activated sludge.</title>
        <authorList>
            <person name="Sheng M."/>
        </authorList>
    </citation>
    <scope>NUCLEOTIDE SEQUENCE [LARGE SCALE GENOMIC DNA]</scope>
    <source>
        <strain evidence="1 2">HX-2-15</strain>
    </source>
</reference>
<dbReference type="InterPro" id="IPR009218">
    <property type="entry name" value="HD_phosphohydro"/>
</dbReference>
<gene>
    <name evidence="1" type="ORF">FAM09_21330</name>
</gene>
<comment type="caution">
    <text evidence="1">The sequence shown here is derived from an EMBL/GenBank/DDBJ whole genome shotgun (WGS) entry which is preliminary data.</text>
</comment>
<protein>
    <recommendedName>
        <fullName evidence="3">Phosphohydrolase</fullName>
    </recommendedName>
</protein>
<dbReference type="OrthoDB" id="9808993at2"/>
<keyword evidence="2" id="KW-1185">Reference proteome</keyword>
<dbReference type="PANTHER" id="PTHR21174:SF0">
    <property type="entry name" value="HD PHOSPHOHYDROLASE FAMILY PROTEIN-RELATED"/>
    <property type="match status" value="1"/>
</dbReference>
<dbReference type="AlphaFoldDB" id="A0A4V4H0B2"/>